<evidence type="ECO:0000313" key="9">
    <source>
        <dbReference type="EMBL" id="SFE59558.1"/>
    </source>
</evidence>
<dbReference type="EMBL" id="FONN01000004">
    <property type="protein sequence ID" value="SFE59558.1"/>
    <property type="molecule type" value="Genomic_DNA"/>
</dbReference>
<sequence length="169" mass="18735">MIEFISQRMALFIKRLDPEGGVSVEVMAFSLGNRICSAIIIFVTLIIGIVTESFIPSLIGLVAFWTLRKFTGGFHFKSLTTCAIVSTFLLSIIPHIVLSGTVMIILMMLSSTLLIYWSRGSERNIPLLLILSNIFFQSDVVALAFFVQMVLVLIHQRDGGVEYDAKTSA</sequence>
<dbReference type="AlphaFoldDB" id="A0A1I2BUG0"/>
<keyword evidence="2" id="KW-0673">Quorum sensing</keyword>
<dbReference type="RefSeq" id="WP_177217937.1">
    <property type="nucleotide sequence ID" value="NZ_FONN01000004.1"/>
</dbReference>
<dbReference type="GO" id="GO:0009372">
    <property type="term" value="P:quorum sensing"/>
    <property type="evidence" value="ECO:0007669"/>
    <property type="project" value="UniProtKB-KW"/>
</dbReference>
<evidence type="ECO:0000256" key="4">
    <source>
        <dbReference type="ARBA" id="ARBA00022692"/>
    </source>
</evidence>
<keyword evidence="4 8" id="KW-0812">Transmembrane</keyword>
<name>A0A1I2BUG0_9BACL</name>
<dbReference type="InterPro" id="IPR006741">
    <property type="entry name" value="AgrB"/>
</dbReference>
<evidence type="ECO:0000256" key="6">
    <source>
        <dbReference type="ARBA" id="ARBA00022989"/>
    </source>
</evidence>
<reference evidence="10" key="1">
    <citation type="submission" date="2016-10" db="EMBL/GenBank/DDBJ databases">
        <authorList>
            <person name="Varghese N."/>
            <person name="Submissions S."/>
        </authorList>
    </citation>
    <scope>NUCLEOTIDE SEQUENCE [LARGE SCALE GENOMIC DNA]</scope>
    <source>
        <strain evidence="10">CGMCC 1.10223</strain>
    </source>
</reference>
<evidence type="ECO:0000256" key="8">
    <source>
        <dbReference type="SAM" id="Phobius"/>
    </source>
</evidence>
<feature type="transmembrane region" description="Helical" evidence="8">
    <location>
        <begin position="39"/>
        <end position="67"/>
    </location>
</feature>
<organism evidence="9 10">
    <name type="scientific">Paenibacillus algorifonticola</name>
    <dbReference type="NCBI Taxonomy" id="684063"/>
    <lineage>
        <taxon>Bacteria</taxon>
        <taxon>Bacillati</taxon>
        <taxon>Bacillota</taxon>
        <taxon>Bacilli</taxon>
        <taxon>Bacillales</taxon>
        <taxon>Paenibacillaceae</taxon>
        <taxon>Paenibacillus</taxon>
    </lineage>
</organism>
<evidence type="ECO:0000256" key="1">
    <source>
        <dbReference type="ARBA" id="ARBA00022475"/>
    </source>
</evidence>
<feature type="transmembrane region" description="Helical" evidence="8">
    <location>
        <begin position="129"/>
        <end position="154"/>
    </location>
</feature>
<keyword evidence="6 8" id="KW-1133">Transmembrane helix</keyword>
<dbReference type="Proteomes" id="UP000183410">
    <property type="component" value="Unassembled WGS sequence"/>
</dbReference>
<evidence type="ECO:0000313" key="10">
    <source>
        <dbReference type="Proteomes" id="UP000183410"/>
    </source>
</evidence>
<protein>
    <submittedName>
        <fullName evidence="9">Accessory gene regulator B</fullName>
    </submittedName>
</protein>
<dbReference type="Pfam" id="PF04647">
    <property type="entry name" value="AgrB"/>
    <property type="match status" value="1"/>
</dbReference>
<feature type="transmembrane region" description="Helical" evidence="8">
    <location>
        <begin position="99"/>
        <end position="117"/>
    </location>
</feature>
<keyword evidence="3" id="KW-0645">Protease</keyword>
<dbReference type="GO" id="GO:0006508">
    <property type="term" value="P:proteolysis"/>
    <property type="evidence" value="ECO:0007669"/>
    <property type="project" value="UniProtKB-KW"/>
</dbReference>
<evidence type="ECO:0000256" key="7">
    <source>
        <dbReference type="ARBA" id="ARBA00023136"/>
    </source>
</evidence>
<evidence type="ECO:0000256" key="2">
    <source>
        <dbReference type="ARBA" id="ARBA00022654"/>
    </source>
</evidence>
<evidence type="ECO:0000256" key="3">
    <source>
        <dbReference type="ARBA" id="ARBA00022670"/>
    </source>
</evidence>
<keyword evidence="10" id="KW-1185">Reference proteome</keyword>
<dbReference type="GO" id="GO:0016020">
    <property type="term" value="C:membrane"/>
    <property type="evidence" value="ECO:0007669"/>
    <property type="project" value="InterPro"/>
</dbReference>
<keyword evidence="1" id="KW-1003">Cell membrane</keyword>
<keyword evidence="7 8" id="KW-0472">Membrane</keyword>
<accession>A0A1I2BUG0</accession>
<keyword evidence="5" id="KW-0378">Hydrolase</keyword>
<dbReference type="GO" id="GO:0008233">
    <property type="term" value="F:peptidase activity"/>
    <property type="evidence" value="ECO:0007669"/>
    <property type="project" value="UniProtKB-KW"/>
</dbReference>
<proteinExistence type="predicted"/>
<evidence type="ECO:0000256" key="5">
    <source>
        <dbReference type="ARBA" id="ARBA00022801"/>
    </source>
</evidence>
<gene>
    <name evidence="9" type="ORF">SAMN04487969_10481</name>
</gene>